<proteinExistence type="predicted"/>
<reference evidence="1" key="1">
    <citation type="submission" date="2018-05" db="EMBL/GenBank/DDBJ databases">
        <authorList>
            <person name="Lanie J.A."/>
            <person name="Ng W.-L."/>
            <person name="Kazmierczak K.M."/>
            <person name="Andrzejewski T.M."/>
            <person name="Davidsen T.M."/>
            <person name="Wayne K.J."/>
            <person name="Tettelin H."/>
            <person name="Glass J.I."/>
            <person name="Rusch D."/>
            <person name="Podicherti R."/>
            <person name="Tsui H.-C.T."/>
            <person name="Winkler M.E."/>
        </authorList>
    </citation>
    <scope>NUCLEOTIDE SEQUENCE</scope>
</reference>
<accession>A0A382C9C9</accession>
<gene>
    <name evidence="1" type="ORF">METZ01_LOCUS175266</name>
</gene>
<evidence type="ECO:0000313" key="1">
    <source>
        <dbReference type="EMBL" id="SVB22412.1"/>
    </source>
</evidence>
<dbReference type="EMBL" id="UINC01033318">
    <property type="protein sequence ID" value="SVB22412.1"/>
    <property type="molecule type" value="Genomic_DNA"/>
</dbReference>
<dbReference type="AlphaFoldDB" id="A0A382C9C9"/>
<name>A0A382C9C9_9ZZZZ</name>
<sequence length="163" mass="19678">MELDEKIQAHVLSVWRESMDFFSVWGREGMLILTDKHLMFITKTEAGMRWWGALRTRQLVKLHATKDVMITHDGYDEEKLRKDLENKKNHEIRFDDIFEISFEDKKWGDVLLLDVLEKGKKKKYQFGVARDWVKYPMKEPTKYMKVDWSGFVKYIKDRQKITK</sequence>
<organism evidence="1">
    <name type="scientific">marine metagenome</name>
    <dbReference type="NCBI Taxonomy" id="408172"/>
    <lineage>
        <taxon>unclassified sequences</taxon>
        <taxon>metagenomes</taxon>
        <taxon>ecological metagenomes</taxon>
    </lineage>
</organism>
<protein>
    <submittedName>
        <fullName evidence="1">Uncharacterized protein</fullName>
    </submittedName>
</protein>